<keyword evidence="1" id="KW-1133">Transmembrane helix</keyword>
<feature type="transmembrane region" description="Helical" evidence="1">
    <location>
        <begin position="12"/>
        <end position="34"/>
    </location>
</feature>
<evidence type="ECO:0000256" key="1">
    <source>
        <dbReference type="SAM" id="Phobius"/>
    </source>
</evidence>
<sequence length="103" mass="11317">MFGYGRCWLFENLHALVSLLHFLACICCMLLNSAARPGMLHLGAPIIASIIAVCMHTILACCSVWRALCVIQRTSSIPPLHLSFMVSHSFIPDKTLQSSTSVQ</sequence>
<gene>
    <name evidence="2" type="ORF">DTER00134_LOCUS13369</name>
</gene>
<feature type="transmembrane region" description="Helical" evidence="1">
    <location>
        <begin position="46"/>
        <end position="68"/>
    </location>
</feature>
<name>A0A7S3VPF5_DUNTE</name>
<dbReference type="AlphaFoldDB" id="A0A7S3VPF5"/>
<keyword evidence="1" id="KW-0472">Membrane</keyword>
<protein>
    <submittedName>
        <fullName evidence="2">Uncharacterized protein</fullName>
    </submittedName>
</protein>
<reference evidence="2" key="1">
    <citation type="submission" date="2021-01" db="EMBL/GenBank/DDBJ databases">
        <authorList>
            <person name="Corre E."/>
            <person name="Pelletier E."/>
            <person name="Niang G."/>
            <person name="Scheremetjew M."/>
            <person name="Finn R."/>
            <person name="Kale V."/>
            <person name="Holt S."/>
            <person name="Cochrane G."/>
            <person name="Meng A."/>
            <person name="Brown T."/>
            <person name="Cohen L."/>
        </authorList>
    </citation>
    <scope>NUCLEOTIDE SEQUENCE</scope>
    <source>
        <strain evidence="2">CCMP1320</strain>
    </source>
</reference>
<organism evidence="2">
    <name type="scientific">Dunaliella tertiolecta</name>
    <name type="common">Green alga</name>
    <dbReference type="NCBI Taxonomy" id="3047"/>
    <lineage>
        <taxon>Eukaryota</taxon>
        <taxon>Viridiplantae</taxon>
        <taxon>Chlorophyta</taxon>
        <taxon>core chlorophytes</taxon>
        <taxon>Chlorophyceae</taxon>
        <taxon>CS clade</taxon>
        <taxon>Chlamydomonadales</taxon>
        <taxon>Dunaliellaceae</taxon>
        <taxon>Dunaliella</taxon>
    </lineage>
</organism>
<keyword evidence="1" id="KW-0812">Transmembrane</keyword>
<accession>A0A7S3VPF5</accession>
<proteinExistence type="predicted"/>
<evidence type="ECO:0000313" key="2">
    <source>
        <dbReference type="EMBL" id="CAE0498296.1"/>
    </source>
</evidence>
<dbReference type="EMBL" id="HBIP01022359">
    <property type="protein sequence ID" value="CAE0498296.1"/>
    <property type="molecule type" value="Transcribed_RNA"/>
</dbReference>